<comment type="similarity">
    <text evidence="1">Belongs to the glutamate:Na(+) symporter (ESS) (TC 2.A.27) family.</text>
</comment>
<feature type="transmembrane region" description="Helical" evidence="1">
    <location>
        <begin position="95"/>
        <end position="117"/>
    </location>
</feature>
<organism evidence="3 4">
    <name type="scientific">Agathobacter rectalis</name>
    <dbReference type="NCBI Taxonomy" id="39491"/>
    <lineage>
        <taxon>Bacteria</taxon>
        <taxon>Bacillati</taxon>
        <taxon>Bacillota</taxon>
        <taxon>Clostridia</taxon>
        <taxon>Lachnospirales</taxon>
        <taxon>Lachnospiraceae</taxon>
        <taxon>Agathobacter</taxon>
    </lineage>
</organism>
<keyword evidence="1" id="KW-0769">Symport</keyword>
<protein>
    <recommendedName>
        <fullName evidence="1 2">Sodium/glutamate symporter</fullName>
    </recommendedName>
</protein>
<keyword evidence="1" id="KW-0813">Transport</keyword>
<feature type="transmembrane region" description="Helical" evidence="1">
    <location>
        <begin position="36"/>
        <end position="58"/>
    </location>
</feature>
<dbReference type="PANTHER" id="PTHR36178:SF1">
    <property type="entry name" value="SODIUM_GLUTAMATE SYMPORTER"/>
    <property type="match status" value="1"/>
</dbReference>
<dbReference type="NCBIfam" id="TIGR00210">
    <property type="entry name" value="gltS"/>
    <property type="match status" value="1"/>
</dbReference>
<feature type="transmembrane region" description="Helical" evidence="1">
    <location>
        <begin position="276"/>
        <end position="295"/>
    </location>
</feature>
<keyword evidence="1" id="KW-0472">Membrane</keyword>
<dbReference type="PANTHER" id="PTHR36178">
    <property type="entry name" value="SLR0625 PROTEIN"/>
    <property type="match status" value="1"/>
</dbReference>
<comment type="subcellular location">
    <subcellularLocation>
        <location evidence="1">Cell membrane</location>
        <topology evidence="1">Multi-pass membrane protein</topology>
    </subcellularLocation>
</comment>
<evidence type="ECO:0000256" key="2">
    <source>
        <dbReference type="NCBIfam" id="TIGR00210"/>
    </source>
</evidence>
<dbReference type="RefSeq" id="WP_118140048.1">
    <property type="nucleotide sequence ID" value="NZ_DAWEFX010000001.1"/>
</dbReference>
<dbReference type="GO" id="GO:0015813">
    <property type="term" value="P:L-glutamate transmembrane transport"/>
    <property type="evidence" value="ECO:0007669"/>
    <property type="project" value="UniProtKB-UniRule"/>
</dbReference>
<feature type="transmembrane region" description="Helical" evidence="1">
    <location>
        <begin position="243"/>
        <end position="264"/>
    </location>
</feature>
<keyword evidence="1" id="KW-0915">Sodium</keyword>
<feature type="transmembrane region" description="Helical" evidence="1">
    <location>
        <begin position="301"/>
        <end position="322"/>
    </location>
</feature>
<keyword evidence="1" id="KW-0739">Sodium transport</keyword>
<dbReference type="GO" id="GO:0015501">
    <property type="term" value="F:glutamate:sodium symporter activity"/>
    <property type="evidence" value="ECO:0007669"/>
    <property type="project" value="UniProtKB-UniRule"/>
</dbReference>
<dbReference type="EMBL" id="QSKY01000001">
    <property type="protein sequence ID" value="RHF08419.1"/>
    <property type="molecule type" value="Genomic_DNA"/>
</dbReference>
<feature type="transmembrane region" description="Helical" evidence="1">
    <location>
        <begin position="215"/>
        <end position="237"/>
    </location>
</feature>
<dbReference type="InterPro" id="IPR004445">
    <property type="entry name" value="GltS"/>
</dbReference>
<evidence type="ECO:0000313" key="3">
    <source>
        <dbReference type="EMBL" id="RHF08419.1"/>
    </source>
</evidence>
<dbReference type="AlphaFoldDB" id="A0A414MB72"/>
<name>A0A414MB72_9FIRM</name>
<accession>A0A414MB72</accession>
<keyword evidence="1" id="KW-0029">Amino-acid transport</keyword>
<feature type="transmembrane region" description="Helical" evidence="1">
    <location>
        <begin position="370"/>
        <end position="392"/>
    </location>
</feature>
<comment type="caution">
    <text evidence="1">Lacks conserved residue(s) required for the propagation of feature annotation.</text>
</comment>
<evidence type="ECO:0000313" key="4">
    <source>
        <dbReference type="Proteomes" id="UP000283501"/>
    </source>
</evidence>
<comment type="function">
    <text evidence="1">Catalyzes the sodium-dependent transport of glutamate.</text>
</comment>
<keyword evidence="1" id="KW-1003">Cell membrane</keyword>
<keyword evidence="1" id="KW-0406">Ion transport</keyword>
<dbReference type="GO" id="GO:0005886">
    <property type="term" value="C:plasma membrane"/>
    <property type="evidence" value="ECO:0007669"/>
    <property type="project" value="UniProtKB-SubCell"/>
</dbReference>
<feature type="transmembrane region" description="Helical" evidence="1">
    <location>
        <begin position="6"/>
        <end position="24"/>
    </location>
</feature>
<keyword evidence="1" id="KW-0812">Transmembrane</keyword>
<dbReference type="Proteomes" id="UP000283501">
    <property type="component" value="Unassembled WGS sequence"/>
</dbReference>
<reference evidence="3 4" key="1">
    <citation type="submission" date="2018-08" db="EMBL/GenBank/DDBJ databases">
        <title>A genome reference for cultivated species of the human gut microbiota.</title>
        <authorList>
            <person name="Zou Y."/>
            <person name="Xue W."/>
            <person name="Luo G."/>
        </authorList>
    </citation>
    <scope>NUCLEOTIDE SEQUENCE [LARGE SCALE GENOMIC DNA]</scope>
    <source>
        <strain evidence="3 4">AM26-2LB</strain>
    </source>
</reference>
<comment type="caution">
    <text evidence="3">The sequence shown here is derived from an EMBL/GenBank/DDBJ whole genome shotgun (WGS) entry which is preliminary data.</text>
</comment>
<dbReference type="Pfam" id="PF03616">
    <property type="entry name" value="Glt_symporter"/>
    <property type="match status" value="1"/>
</dbReference>
<proteinExistence type="inferred from homology"/>
<keyword evidence="1" id="KW-1133">Transmembrane helix</keyword>
<sequence length="395" mass="42450">MKIQLDMYQTLAVAVLVLLLGNYLKKKIYFLQKFCIPAPVIGGLIFAIMTCICYVTGIAEFSFDDTLREVCMVFFFTSVGFQANLKVLKSGGKSLIVFLGLVIALIILQNLTAVGLAKLLNLNPLIGMCTGSIPMVGGHGTAGAFGPVLEDLNIKGATTICTAAATFGLIFGSLIGGPLGKRLIEKHSLLNTTANEDDSLLVEDEKKHERHTNMYADAVFQLILAIGVGTIFTMLLTKTGLTFPIYIGAMLAAALMRNICEYTGIATIHMGEINDLGGISLSLFLGMAMITLRLWELASLALPLVILLAAQVLLIIIFTYVIEFNIMGRDYDAAILVSGTCGFGTGATPNAMANMQAVCDQYVPSIKAYLLIPLVGSLFADFLNSLVITFFINLL</sequence>
<evidence type="ECO:0000256" key="1">
    <source>
        <dbReference type="HAMAP-Rule" id="MF_02062"/>
    </source>
</evidence>
<feature type="transmembrane region" description="Helical" evidence="1">
    <location>
        <begin position="157"/>
        <end position="179"/>
    </location>
</feature>
<dbReference type="HAMAP" id="MF_02062">
    <property type="entry name" value="GltS"/>
    <property type="match status" value="1"/>
</dbReference>
<gene>
    <name evidence="3" type="primary">gltS</name>
    <name evidence="3" type="ORF">DW703_00380</name>
</gene>